<organism evidence="2 3">
    <name type="scientific">Blepharisma stoltei</name>
    <dbReference type="NCBI Taxonomy" id="1481888"/>
    <lineage>
        <taxon>Eukaryota</taxon>
        <taxon>Sar</taxon>
        <taxon>Alveolata</taxon>
        <taxon>Ciliophora</taxon>
        <taxon>Postciliodesmatophora</taxon>
        <taxon>Heterotrichea</taxon>
        <taxon>Heterotrichida</taxon>
        <taxon>Blepharismidae</taxon>
        <taxon>Blepharisma</taxon>
    </lineage>
</organism>
<feature type="region of interest" description="Disordered" evidence="1">
    <location>
        <begin position="1"/>
        <end position="47"/>
    </location>
</feature>
<dbReference type="AlphaFoldDB" id="A0AAU9JBX0"/>
<gene>
    <name evidence="2" type="ORF">BSTOLATCC_MIC36218</name>
</gene>
<feature type="compositionally biased region" description="Polar residues" evidence="1">
    <location>
        <begin position="38"/>
        <end position="47"/>
    </location>
</feature>
<sequence length="169" mass="19354">MDQIHKHQAELFSPPFPLPQRGGTLRSSVARGPRRTSGDLSSKRNSLSETPNYWKRKIGVESLLEGSKNSHYNTLVGYSRIPHKYDHFHEKTYLSNSILTWQSDLTSSDATSRNNGSLVAEAESPDVNQAKIFFEKQTPFKKIFQHYALPGLFLRKPVYQVKKSNRKTF</sequence>
<reference evidence="2" key="1">
    <citation type="submission" date="2021-09" db="EMBL/GenBank/DDBJ databases">
        <authorList>
            <consortium name="AG Swart"/>
            <person name="Singh M."/>
            <person name="Singh A."/>
            <person name="Seah K."/>
            <person name="Emmerich C."/>
        </authorList>
    </citation>
    <scope>NUCLEOTIDE SEQUENCE</scope>
    <source>
        <strain evidence="2">ATCC30299</strain>
    </source>
</reference>
<evidence type="ECO:0000313" key="3">
    <source>
        <dbReference type="Proteomes" id="UP001162131"/>
    </source>
</evidence>
<dbReference type="Proteomes" id="UP001162131">
    <property type="component" value="Unassembled WGS sequence"/>
</dbReference>
<comment type="caution">
    <text evidence="2">The sequence shown here is derived from an EMBL/GenBank/DDBJ whole genome shotgun (WGS) entry which is preliminary data.</text>
</comment>
<evidence type="ECO:0000313" key="2">
    <source>
        <dbReference type="EMBL" id="CAG9324427.1"/>
    </source>
</evidence>
<proteinExistence type="predicted"/>
<protein>
    <submittedName>
        <fullName evidence="2">Uncharacterized protein</fullName>
    </submittedName>
</protein>
<evidence type="ECO:0000256" key="1">
    <source>
        <dbReference type="SAM" id="MobiDB-lite"/>
    </source>
</evidence>
<keyword evidence="3" id="KW-1185">Reference proteome</keyword>
<name>A0AAU9JBX0_9CILI</name>
<accession>A0AAU9JBX0</accession>
<dbReference type="EMBL" id="CAJZBQ010000036">
    <property type="protein sequence ID" value="CAG9324427.1"/>
    <property type="molecule type" value="Genomic_DNA"/>
</dbReference>